<dbReference type="RefSeq" id="WP_182560043.1">
    <property type="nucleotide sequence ID" value="NZ_JACGWT010000003.1"/>
</dbReference>
<proteinExistence type="predicted"/>
<keyword evidence="2" id="KW-1185">Reference proteome</keyword>
<comment type="caution">
    <text evidence="1">The sequence shown here is derived from an EMBL/GenBank/DDBJ whole genome shotgun (WGS) entry which is preliminary data.</text>
</comment>
<dbReference type="Proteomes" id="UP000523079">
    <property type="component" value="Unassembled WGS sequence"/>
</dbReference>
<dbReference type="EMBL" id="JACGWT010000003">
    <property type="protein sequence ID" value="MBA8794473.1"/>
    <property type="molecule type" value="Genomic_DNA"/>
</dbReference>
<reference evidence="1 2" key="1">
    <citation type="submission" date="2020-07" db="EMBL/GenBank/DDBJ databases">
        <title>Sequencing the genomes of 1000 actinobacteria strains.</title>
        <authorList>
            <person name="Klenk H.-P."/>
        </authorList>
    </citation>
    <scope>NUCLEOTIDE SEQUENCE [LARGE SCALE GENOMIC DNA]</scope>
    <source>
        <strain evidence="1 2">DSM 100723</strain>
    </source>
</reference>
<organism evidence="1 2">
    <name type="scientific">Microlunatus kandeliicorticis</name>
    <dbReference type="NCBI Taxonomy" id="1759536"/>
    <lineage>
        <taxon>Bacteria</taxon>
        <taxon>Bacillati</taxon>
        <taxon>Actinomycetota</taxon>
        <taxon>Actinomycetes</taxon>
        <taxon>Propionibacteriales</taxon>
        <taxon>Propionibacteriaceae</taxon>
        <taxon>Microlunatus</taxon>
    </lineage>
</organism>
<evidence type="ECO:0000313" key="1">
    <source>
        <dbReference type="EMBL" id="MBA8794473.1"/>
    </source>
</evidence>
<sequence>MTDRYALIVLALAAPEDRAPATSEEADPSRVSTLVRWRAADHDHPEPSAPVPTATP</sequence>
<gene>
    <name evidence="1" type="ORF">FHX74_002092</name>
</gene>
<protein>
    <submittedName>
        <fullName evidence="1">Uncharacterized protein</fullName>
    </submittedName>
</protein>
<name>A0A7W3P614_9ACTN</name>
<dbReference type="AlphaFoldDB" id="A0A7W3P614"/>
<accession>A0A7W3P614</accession>
<evidence type="ECO:0000313" key="2">
    <source>
        <dbReference type="Proteomes" id="UP000523079"/>
    </source>
</evidence>